<sequence>MEKDGMPAMHYNEFESFTRSPTTIFEVFLPRIQSMTSPQFQSKIRASSAYPSDTAAINKASAE</sequence>
<gene>
    <name evidence="1" type="ORF">CAter282_3175</name>
</gene>
<proteinExistence type="predicted"/>
<dbReference type="PATRIC" id="fig|279058.17.peg.3451"/>
<accession>A0A127QLE2</accession>
<dbReference type="Proteomes" id="UP000071778">
    <property type="component" value="Chromosome"/>
</dbReference>
<evidence type="ECO:0000313" key="1">
    <source>
        <dbReference type="EMBL" id="AMP10880.1"/>
    </source>
</evidence>
<protein>
    <submittedName>
        <fullName evidence="1">Uncharacterized protein</fullName>
    </submittedName>
</protein>
<keyword evidence="2" id="KW-1185">Reference proteome</keyword>
<dbReference type="EMBL" id="CP013235">
    <property type="protein sequence ID" value="AMP10880.1"/>
    <property type="molecule type" value="Genomic_DNA"/>
</dbReference>
<organism evidence="1 2">
    <name type="scientific">Collimonas arenae</name>
    <dbReference type="NCBI Taxonomy" id="279058"/>
    <lineage>
        <taxon>Bacteria</taxon>
        <taxon>Pseudomonadati</taxon>
        <taxon>Pseudomonadota</taxon>
        <taxon>Betaproteobacteria</taxon>
        <taxon>Burkholderiales</taxon>
        <taxon>Oxalobacteraceae</taxon>
        <taxon>Collimonas</taxon>
    </lineage>
</organism>
<dbReference type="AlphaFoldDB" id="A0A127QLE2"/>
<name>A0A127QLE2_9BURK</name>
<reference evidence="1 2" key="1">
    <citation type="submission" date="2015-11" db="EMBL/GenBank/DDBJ databases">
        <title>Exploring the genomic traits of fungus-feeding bacterial genus Collimonas.</title>
        <authorList>
            <person name="Song C."/>
            <person name="Schmidt R."/>
            <person name="de Jager V."/>
            <person name="Krzyzanowska D."/>
            <person name="Jongedijk E."/>
            <person name="Cankar K."/>
            <person name="Beekwilder J."/>
            <person name="van Veen A."/>
            <person name="de Boer W."/>
            <person name="van Veen J.A."/>
            <person name="Garbeva P."/>
        </authorList>
    </citation>
    <scope>NUCLEOTIDE SEQUENCE [LARGE SCALE GENOMIC DNA]</scope>
    <source>
        <strain evidence="1 2">Ter282</strain>
    </source>
</reference>
<evidence type="ECO:0000313" key="2">
    <source>
        <dbReference type="Proteomes" id="UP000071778"/>
    </source>
</evidence>